<dbReference type="InterPro" id="IPR033374">
    <property type="entry name" value="NSMF"/>
</dbReference>
<feature type="region of interest" description="Disordered" evidence="1">
    <location>
        <begin position="101"/>
        <end position="158"/>
    </location>
</feature>
<organism evidence="3 4">
    <name type="scientific">Sinanodonta woodiana</name>
    <name type="common">Chinese pond mussel</name>
    <name type="synonym">Anodonta woodiana</name>
    <dbReference type="NCBI Taxonomy" id="1069815"/>
    <lineage>
        <taxon>Eukaryota</taxon>
        <taxon>Metazoa</taxon>
        <taxon>Spiralia</taxon>
        <taxon>Lophotrochozoa</taxon>
        <taxon>Mollusca</taxon>
        <taxon>Bivalvia</taxon>
        <taxon>Autobranchia</taxon>
        <taxon>Heteroconchia</taxon>
        <taxon>Palaeoheterodonta</taxon>
        <taxon>Unionida</taxon>
        <taxon>Unionoidea</taxon>
        <taxon>Unionidae</taxon>
        <taxon>Unioninae</taxon>
        <taxon>Sinanodonta</taxon>
    </lineage>
</organism>
<proteinExistence type="predicted"/>
<sequence length="404" mass="46550">MIPDKKSRAVRMEKIPKQFVLSSDRYIITETKAGGLLGPKHTCHHGNHVQEDHSNALHDLDFMMPARVREVLESEGLGHKVIDKTIGQSEKVHKSLHLHIAEQNRQGKRSKMSKKTKDTEDKSVKFVTRRDKRESRRKPWTEHTASAKQPKEDGTSKLRNVMQDEIYNVRSEIQKTKWLSEQHMERLNVGPSFNSPRVVLVSSKVPKYAILQKTFKDERILPIVYDYEAWTFSDLIAAVQQKLETYKRGCKAKSILIICQGGPGYMYLLRNCVVTPQKMEKKSYHGLVEFWQEIGSCISKLTPEEAAIHIMGCRLIENDQGRRLLPIIQKHILPNIAKVESPIEDTELGKGVIELYFRHGRYIIWRTNQTTNITDIDFEAEEQEIEEGPIRSWTSLAGNVSEED</sequence>
<comment type="caution">
    <text evidence="3">The sequence shown here is derived from an EMBL/GenBank/DDBJ whole genome shotgun (WGS) entry which is preliminary data.</text>
</comment>
<feature type="compositionally biased region" description="Basic and acidic residues" evidence="1">
    <location>
        <begin position="115"/>
        <end position="141"/>
    </location>
</feature>
<reference evidence="3 4" key="1">
    <citation type="submission" date="2024-11" db="EMBL/GenBank/DDBJ databases">
        <title>Chromosome-level genome assembly of the freshwater bivalve Anodonta woodiana.</title>
        <authorList>
            <person name="Chen X."/>
        </authorList>
    </citation>
    <scope>NUCLEOTIDE SEQUENCE [LARGE SCALE GENOMIC DNA]</scope>
    <source>
        <strain evidence="3">MN2024</strain>
        <tissue evidence="3">Gills</tissue>
    </source>
</reference>
<gene>
    <name evidence="3" type="ORF">ACJMK2_039721</name>
</gene>
<dbReference type="EMBL" id="JBJQND010000007">
    <property type="protein sequence ID" value="KAL3871742.1"/>
    <property type="molecule type" value="Genomic_DNA"/>
</dbReference>
<evidence type="ECO:0000313" key="3">
    <source>
        <dbReference type="EMBL" id="KAL3871742.1"/>
    </source>
</evidence>
<evidence type="ECO:0000313" key="4">
    <source>
        <dbReference type="Proteomes" id="UP001634394"/>
    </source>
</evidence>
<dbReference type="AlphaFoldDB" id="A0ABD3WCW1"/>
<dbReference type="InterPro" id="IPR025592">
    <property type="entry name" value="DUF4347"/>
</dbReference>
<dbReference type="Pfam" id="PF14252">
    <property type="entry name" value="DUF4347"/>
    <property type="match status" value="1"/>
</dbReference>
<dbReference type="PANTHER" id="PTHR32061">
    <property type="entry name" value="NMDA RECEPTOR SYNAPTONUCLEAR SIGNALING AND NEURONAL MIGRATION FACTOR"/>
    <property type="match status" value="1"/>
</dbReference>
<name>A0ABD3WCW1_SINWO</name>
<protein>
    <recommendedName>
        <fullName evidence="2">DUF4347 domain-containing protein</fullName>
    </recommendedName>
</protein>
<evidence type="ECO:0000256" key="1">
    <source>
        <dbReference type="SAM" id="MobiDB-lite"/>
    </source>
</evidence>
<dbReference type="Proteomes" id="UP001634394">
    <property type="component" value="Unassembled WGS sequence"/>
</dbReference>
<evidence type="ECO:0000259" key="2">
    <source>
        <dbReference type="Pfam" id="PF14252"/>
    </source>
</evidence>
<feature type="domain" description="DUF4347" evidence="2">
    <location>
        <begin position="198"/>
        <end position="338"/>
    </location>
</feature>
<keyword evidence="4" id="KW-1185">Reference proteome</keyword>
<accession>A0ABD3WCW1</accession>